<proteinExistence type="predicted"/>
<evidence type="ECO:0000256" key="2">
    <source>
        <dbReference type="ARBA" id="ARBA00022450"/>
    </source>
</evidence>
<dbReference type="PROSITE" id="PS50075">
    <property type="entry name" value="CARRIER"/>
    <property type="match status" value="1"/>
</dbReference>
<dbReference type="GO" id="GO:0044550">
    <property type="term" value="P:secondary metabolite biosynthetic process"/>
    <property type="evidence" value="ECO:0007669"/>
    <property type="project" value="TreeGrafter"/>
</dbReference>
<evidence type="ECO:0000313" key="6">
    <source>
        <dbReference type="Proteomes" id="UP000550729"/>
    </source>
</evidence>
<comment type="caution">
    <text evidence="5">The sequence shown here is derived from an EMBL/GenBank/DDBJ whole genome shotgun (WGS) entry which is preliminary data.</text>
</comment>
<dbReference type="SMART" id="SM00823">
    <property type="entry name" value="PKS_PP"/>
    <property type="match status" value="1"/>
</dbReference>
<name>A0A848KW17_9ACTN</name>
<dbReference type="PROSITE" id="PS00012">
    <property type="entry name" value="PHOSPHOPANTETHEINE"/>
    <property type="match status" value="1"/>
</dbReference>
<dbReference type="InterPro" id="IPR001242">
    <property type="entry name" value="Condensation_dom"/>
</dbReference>
<dbReference type="Pfam" id="PF00501">
    <property type="entry name" value="AMP-binding"/>
    <property type="match status" value="1"/>
</dbReference>
<dbReference type="CDD" id="cd19540">
    <property type="entry name" value="LCL_NRPS-like"/>
    <property type="match status" value="1"/>
</dbReference>
<dbReference type="GO" id="GO:0003824">
    <property type="term" value="F:catalytic activity"/>
    <property type="evidence" value="ECO:0007669"/>
    <property type="project" value="InterPro"/>
</dbReference>
<feature type="non-terminal residue" evidence="5">
    <location>
        <position position="1215"/>
    </location>
</feature>
<keyword evidence="3" id="KW-0597">Phosphoprotein</keyword>
<dbReference type="InterPro" id="IPR020845">
    <property type="entry name" value="AMP-binding_CS"/>
</dbReference>
<dbReference type="InterPro" id="IPR000873">
    <property type="entry name" value="AMP-dep_synth/lig_dom"/>
</dbReference>
<dbReference type="Pfam" id="PF00550">
    <property type="entry name" value="PP-binding"/>
    <property type="match status" value="1"/>
</dbReference>
<keyword evidence="2" id="KW-0596">Phosphopantetheine</keyword>
<reference evidence="5 6" key="1">
    <citation type="submission" date="2020-04" db="EMBL/GenBank/DDBJ databases">
        <title>Gordonia sp. nov. TBRC 11910.</title>
        <authorList>
            <person name="Suriyachadkun C."/>
        </authorList>
    </citation>
    <scope>NUCLEOTIDE SEQUENCE [LARGE SCALE GENOMIC DNA]</scope>
    <source>
        <strain evidence="5 6">TBRC 11910</strain>
    </source>
</reference>
<dbReference type="Pfam" id="PF00668">
    <property type="entry name" value="Condensation"/>
    <property type="match status" value="1"/>
</dbReference>
<evidence type="ECO:0000256" key="1">
    <source>
        <dbReference type="ARBA" id="ARBA00001957"/>
    </source>
</evidence>
<feature type="domain" description="Carrier" evidence="4">
    <location>
        <begin position="655"/>
        <end position="730"/>
    </location>
</feature>
<dbReference type="RefSeq" id="WP_170194757.1">
    <property type="nucleotide sequence ID" value="NZ_JABBNB010000012.1"/>
</dbReference>
<organism evidence="5 6">
    <name type="scientific">Gordonia asplenii</name>
    <dbReference type="NCBI Taxonomy" id="2725283"/>
    <lineage>
        <taxon>Bacteria</taxon>
        <taxon>Bacillati</taxon>
        <taxon>Actinomycetota</taxon>
        <taxon>Actinomycetes</taxon>
        <taxon>Mycobacteriales</taxon>
        <taxon>Gordoniaceae</taxon>
        <taxon>Gordonia</taxon>
    </lineage>
</organism>
<dbReference type="Gene3D" id="3.30.559.30">
    <property type="entry name" value="Nonribosomal peptide synthetase, condensation domain"/>
    <property type="match status" value="1"/>
</dbReference>
<dbReference type="PANTHER" id="PTHR45527:SF1">
    <property type="entry name" value="FATTY ACID SYNTHASE"/>
    <property type="match status" value="1"/>
</dbReference>
<comment type="cofactor">
    <cofactor evidence="1">
        <name>pantetheine 4'-phosphate</name>
        <dbReference type="ChEBI" id="CHEBI:47942"/>
    </cofactor>
</comment>
<dbReference type="InterPro" id="IPR020806">
    <property type="entry name" value="PKS_PP-bd"/>
</dbReference>
<dbReference type="InterPro" id="IPR036736">
    <property type="entry name" value="ACP-like_sf"/>
</dbReference>
<gene>
    <name evidence="5" type="ORF">HH308_13645</name>
</gene>
<protein>
    <submittedName>
        <fullName evidence="5">Amino acid adenylation domain-containing protein</fullName>
    </submittedName>
</protein>
<dbReference type="FunFam" id="3.40.50.980:FF:000001">
    <property type="entry name" value="Non-ribosomal peptide synthetase"/>
    <property type="match status" value="1"/>
</dbReference>
<dbReference type="Gene3D" id="3.40.50.12780">
    <property type="entry name" value="N-terminal domain of ligase-like"/>
    <property type="match status" value="1"/>
</dbReference>
<dbReference type="InterPro" id="IPR010071">
    <property type="entry name" value="AA_adenyl_dom"/>
</dbReference>
<dbReference type="Gene3D" id="3.30.559.10">
    <property type="entry name" value="Chloramphenicol acetyltransferase-like domain"/>
    <property type="match status" value="1"/>
</dbReference>
<dbReference type="InterPro" id="IPR009081">
    <property type="entry name" value="PP-bd_ACP"/>
</dbReference>
<dbReference type="GO" id="GO:0005829">
    <property type="term" value="C:cytosol"/>
    <property type="evidence" value="ECO:0007669"/>
    <property type="project" value="TreeGrafter"/>
</dbReference>
<dbReference type="PROSITE" id="PS00455">
    <property type="entry name" value="AMP_BINDING"/>
    <property type="match status" value="1"/>
</dbReference>
<sequence length="1215" mass="127993">MTDSSLWGVDNTKRRSIVGDFAEVADAFARTWGATPSTIDLLHLAAVIEPTAIAVEGYNGGVAFDALHARASLLAGVLERQGLDRDAAVGAALAPTIRPGTPPAEVAAGTRAAADRARASAVEIAGTVDFGSLPGIFRASARLFGNRIALTDTSGVELTYAQLDERSDDLAAGLIALGAGPERLVGVALPRGVELIVALLAVVKTGAAYLPLDQSHPKQRLAAIIADADPVLILTDHATIAAWADEPAAKLDTAKMDTVEGVVAAGDPTARALIPAEVHGAHPAYVMYTSGSTGKPKGVSVTHAAVVSLLSAMAREYDFSADDVWTMFQSYAFDVSVGEIWVALAFGGRLVVLDYLTTRTPERFVDVLADQSVTVVNLTPSAFYQLAGAVRSPDGPPMPPSVRTMIFVGEALDFDQVRRWFGDRRRRGETSPQLNNMYGPTEATVYLTRRELSEGFVGQTLASDAGLALPGSRMYVLDPQLRHRPDGVPGDLYLAGDQLARGYRGVGQTVTRFVSDPFGEPGDRMYRTGDVALLRNGCLEFLGRADDQVKLRGYRIELGDVEAALASAPGVSAAAAAIKSPADSPDRLIGYVVGVPGDAALDPLDVRRWAATRVPDYMVPDFVVVLDRLPLNVNGKLDRSALPDAVATATAQAVAPRSDVEETLAAIFADVLGLDEISVVESVFDVGGNSLLAARIVARACDELGVDLNLRDLFEAPTARLLAERAGHVGAGIEPISVVVPRPHRIPLSFAQQRMWFINQFDPDDAAYNLPVVVRLTGDVDVAALRSAVADVVARHEILRTTFPADDGVPHQVVGAAEDAGAQLDWAIVDSAAELFAQVRRGFDVGAQWPVRARLTGVDGDAWLLAVVLHHIGADGLSLRPLVADVVAAYAARAAGKAPQFAPLPVQFADFAMWQHRVLGSPADDDSVAGQQLSFWRQRLAGLPEVLDLPADRPRPLLASHRGAAVEFDVAAEVGDRVARVASAHGVTPFMVVHAALAVLLSRLSATRDIVVASPVAGRGQAVLEPLVGMFVNTLVLRTAVDPSASFAELLSVVRGVDLDAFAHADVPFEAVVESVDPVRSQAFSPLAQVMLSFDPAGSVEDVAVPVAGVTFAHEPAPVAASQWDLSFVLTTSEAAAWSGSLIYATDLFDEKTARTTVDRFVRLIDALTSQPTAAVGAAQWLTPSELAHAGSTGPVVAVPAVTLADLIGGVGRGD</sequence>
<evidence type="ECO:0000259" key="4">
    <source>
        <dbReference type="PROSITE" id="PS50075"/>
    </source>
</evidence>
<dbReference type="GO" id="GO:0008610">
    <property type="term" value="P:lipid biosynthetic process"/>
    <property type="evidence" value="ECO:0007669"/>
    <property type="project" value="UniProtKB-ARBA"/>
</dbReference>
<evidence type="ECO:0000256" key="3">
    <source>
        <dbReference type="ARBA" id="ARBA00022553"/>
    </source>
</evidence>
<dbReference type="EMBL" id="JABBNB010000012">
    <property type="protein sequence ID" value="NMO02257.1"/>
    <property type="molecule type" value="Genomic_DNA"/>
</dbReference>
<dbReference type="InterPro" id="IPR042099">
    <property type="entry name" value="ANL_N_sf"/>
</dbReference>
<dbReference type="SUPFAM" id="SSF52777">
    <property type="entry name" value="CoA-dependent acyltransferases"/>
    <property type="match status" value="2"/>
</dbReference>
<dbReference type="SUPFAM" id="SSF47336">
    <property type="entry name" value="ACP-like"/>
    <property type="match status" value="1"/>
</dbReference>
<dbReference type="Gene3D" id="1.10.1200.10">
    <property type="entry name" value="ACP-like"/>
    <property type="match status" value="1"/>
</dbReference>
<dbReference type="GO" id="GO:0031177">
    <property type="term" value="F:phosphopantetheine binding"/>
    <property type="evidence" value="ECO:0007669"/>
    <property type="project" value="InterPro"/>
</dbReference>
<dbReference type="NCBIfam" id="TIGR01733">
    <property type="entry name" value="AA-adenyl-dom"/>
    <property type="match status" value="1"/>
</dbReference>
<dbReference type="AlphaFoldDB" id="A0A848KW17"/>
<dbReference type="InterPro" id="IPR023213">
    <property type="entry name" value="CAT-like_dom_sf"/>
</dbReference>
<dbReference type="Gene3D" id="3.30.300.30">
    <property type="match status" value="1"/>
</dbReference>
<dbReference type="GO" id="GO:0043041">
    <property type="term" value="P:amino acid activation for nonribosomal peptide biosynthetic process"/>
    <property type="evidence" value="ECO:0007669"/>
    <property type="project" value="TreeGrafter"/>
</dbReference>
<dbReference type="InterPro" id="IPR045851">
    <property type="entry name" value="AMP-bd_C_sf"/>
</dbReference>
<evidence type="ECO:0000313" key="5">
    <source>
        <dbReference type="EMBL" id="NMO02257.1"/>
    </source>
</evidence>
<keyword evidence="6" id="KW-1185">Reference proteome</keyword>
<dbReference type="PANTHER" id="PTHR45527">
    <property type="entry name" value="NONRIBOSOMAL PEPTIDE SYNTHETASE"/>
    <property type="match status" value="1"/>
</dbReference>
<dbReference type="Proteomes" id="UP000550729">
    <property type="component" value="Unassembled WGS sequence"/>
</dbReference>
<accession>A0A848KW17</accession>
<dbReference type="Pfam" id="PF13193">
    <property type="entry name" value="AMP-binding_C"/>
    <property type="match status" value="1"/>
</dbReference>
<dbReference type="InterPro" id="IPR025110">
    <property type="entry name" value="AMP-bd_C"/>
</dbReference>
<dbReference type="SUPFAM" id="SSF56801">
    <property type="entry name" value="Acetyl-CoA synthetase-like"/>
    <property type="match status" value="1"/>
</dbReference>
<dbReference type="UniPathway" id="UPA00011"/>
<dbReference type="InterPro" id="IPR006162">
    <property type="entry name" value="Ppantetheine_attach_site"/>
</dbReference>